<dbReference type="Proteomes" id="UP001162483">
    <property type="component" value="Unassembled WGS sequence"/>
</dbReference>
<gene>
    <name evidence="2" type="ORF">SPARVUS_LOCUS3161097</name>
</gene>
<organism evidence="2 3">
    <name type="scientific">Staurois parvus</name>
    <dbReference type="NCBI Taxonomy" id="386267"/>
    <lineage>
        <taxon>Eukaryota</taxon>
        <taxon>Metazoa</taxon>
        <taxon>Chordata</taxon>
        <taxon>Craniata</taxon>
        <taxon>Vertebrata</taxon>
        <taxon>Euteleostomi</taxon>
        <taxon>Amphibia</taxon>
        <taxon>Batrachia</taxon>
        <taxon>Anura</taxon>
        <taxon>Neobatrachia</taxon>
        <taxon>Ranoidea</taxon>
        <taxon>Ranidae</taxon>
        <taxon>Staurois</taxon>
    </lineage>
</organism>
<dbReference type="PANTHER" id="PTHR47577">
    <property type="entry name" value="THAP DOMAIN-CONTAINING PROTEIN 6"/>
    <property type="match status" value="1"/>
</dbReference>
<comment type="caution">
    <text evidence="2">The sequence shown here is derived from an EMBL/GenBank/DDBJ whole genome shotgun (WGS) entry which is preliminary data.</text>
</comment>
<evidence type="ECO:0000259" key="1">
    <source>
        <dbReference type="Pfam" id="PF21788"/>
    </source>
</evidence>
<proteinExistence type="predicted"/>
<accession>A0ABN9BMI7</accession>
<evidence type="ECO:0000313" key="3">
    <source>
        <dbReference type="Proteomes" id="UP001162483"/>
    </source>
</evidence>
<protein>
    <recommendedName>
        <fullName evidence="1">Transposable element P transposase-like GTP-binding insertion domain-containing protein</fullName>
    </recommendedName>
</protein>
<dbReference type="Pfam" id="PF21788">
    <property type="entry name" value="TNP-like_GBD"/>
    <property type="match status" value="1"/>
</dbReference>
<evidence type="ECO:0000313" key="2">
    <source>
        <dbReference type="EMBL" id="CAI9548536.1"/>
    </source>
</evidence>
<dbReference type="PANTHER" id="PTHR47577:SF2">
    <property type="entry name" value="THAP DOMAIN CONTAINING 9"/>
    <property type="match status" value="1"/>
</dbReference>
<feature type="domain" description="Transposable element P transposase-like GTP-binding insertion" evidence="1">
    <location>
        <begin position="44"/>
        <end position="148"/>
    </location>
</feature>
<reference evidence="2" key="1">
    <citation type="submission" date="2023-05" db="EMBL/GenBank/DDBJ databases">
        <authorList>
            <person name="Stuckert A."/>
        </authorList>
    </citation>
    <scope>NUCLEOTIDE SEQUENCE</scope>
</reference>
<sequence length="433" mass="48937">MERCPRNEEMCTLLGCTFTDPWNLQTHFSLPNNDFKHYVMFDMCYELKTVANMVEDLGSLQGPDGTITWLYITELMNMPRCSRMFPLLAKMPLLANKLSNTVADALKLIHELKCKEFDYSQATVNFIQIIGQLFDIFNSSSLRLQGNKGSINYFNLEQKVQILQETREYLLTLITSDSDFLFQTSSGWCIIGLLVNIISLSALLPHLLSEQGYVTTHRFSTHYLKRIFSSLRARDGSDVSPTAFEVRCAVEKLLLQCGLIDTDLETDASFGDTSIDPSLCGYGQNVSSPFADTSIELPDHIYSSNLLTVAVNNSEMYIAGWVVRKAFSQLSCNKCRWALVSEQHPVDFTNAYHLLQVKDSTTCFVPSNGTIRTLQVVEKDVHRMLNHGNSMQSISVLRLQHHALSTLGSADIFNLQEHIAETELGMDNHHFQL</sequence>
<dbReference type="InterPro" id="IPR048366">
    <property type="entry name" value="TNP-like_GBD"/>
</dbReference>
<keyword evidence="3" id="KW-1185">Reference proteome</keyword>
<dbReference type="EMBL" id="CATNWA010004726">
    <property type="protein sequence ID" value="CAI9548536.1"/>
    <property type="molecule type" value="Genomic_DNA"/>
</dbReference>
<name>A0ABN9BMI7_9NEOB</name>
<feature type="non-terminal residue" evidence="2">
    <location>
        <position position="433"/>
    </location>
</feature>